<keyword evidence="2" id="KW-0808">Transferase</keyword>
<dbReference type="Pfam" id="PF00201">
    <property type="entry name" value="UDPGT"/>
    <property type="match status" value="1"/>
</dbReference>
<dbReference type="PANTHER" id="PTHR48050:SF13">
    <property type="entry name" value="STEROL 3-BETA-GLUCOSYLTRANSFERASE UGT80A2"/>
    <property type="match status" value="1"/>
</dbReference>
<evidence type="ECO:0000313" key="3">
    <source>
        <dbReference type="EMBL" id="GIF78674.1"/>
    </source>
</evidence>
<dbReference type="CDD" id="cd03784">
    <property type="entry name" value="GT1_Gtf-like"/>
    <property type="match status" value="1"/>
</dbReference>
<keyword evidence="4" id="KW-1185">Reference proteome</keyword>
<evidence type="ECO:0000313" key="4">
    <source>
        <dbReference type="Proteomes" id="UP000601223"/>
    </source>
</evidence>
<comment type="caution">
    <text evidence="3">The sequence shown here is derived from an EMBL/GenBank/DDBJ whole genome shotgun (WGS) entry which is preliminary data.</text>
</comment>
<dbReference type="Gene3D" id="3.40.50.2000">
    <property type="entry name" value="Glycogen Phosphorylase B"/>
    <property type="match status" value="2"/>
</dbReference>
<dbReference type="GO" id="GO:0017000">
    <property type="term" value="P:antibiotic biosynthetic process"/>
    <property type="evidence" value="ECO:0007669"/>
    <property type="project" value="UniProtKB-ARBA"/>
</dbReference>
<dbReference type="InterPro" id="IPR050426">
    <property type="entry name" value="Glycosyltransferase_28"/>
</dbReference>
<sequence length="394" mass="41926">MAVGRHIAFVNAPTVGEVYPTLPIVAELVRRGHRVSYATVEARAEAVAATGARVVAYTSSLPGESDRGLTRPDRADYITAVREGFLGEARATFPQLAPYFRDDRPELVVYGMQSLAGRLVALREGLPAVQFQSFLAANEHWSIARHLGLTVTPRPGLPDHQAQLDGYVAGEGFDPEAVRAFQPVAQLLLYPRFMQYRAETFGPDRHFTGPCTGPRPFQERWSPAEPNRPVVLVSLGTVYNRLPGFYRTCVEAFTGSGWQLVLAVGERTDPAELGPVPGDVTVAASVPQLDVLAHAAVFVTHAGMGGIQEAIRAGVPMLTLAQTPEQEVNAQRAAELGAAVPLDPASLTAAGLRSAVERLAADRGVREAVAGLQAEILTCGGAPLAADVVESALA</sequence>
<dbReference type="InterPro" id="IPR002213">
    <property type="entry name" value="UDP_glucos_trans"/>
</dbReference>
<dbReference type="EMBL" id="BONF01000001">
    <property type="protein sequence ID" value="GIF78674.1"/>
    <property type="molecule type" value="Genomic_DNA"/>
</dbReference>
<proteinExistence type="inferred from homology"/>
<reference evidence="3 4" key="1">
    <citation type="submission" date="2021-01" db="EMBL/GenBank/DDBJ databases">
        <title>Whole genome shotgun sequence of Catellatospora bangladeshensis NBRC 107357.</title>
        <authorList>
            <person name="Komaki H."/>
            <person name="Tamura T."/>
        </authorList>
    </citation>
    <scope>NUCLEOTIDE SEQUENCE [LARGE SCALE GENOMIC DNA]</scope>
    <source>
        <strain evidence="3 4">NBRC 107357</strain>
    </source>
</reference>
<dbReference type="SUPFAM" id="SSF53756">
    <property type="entry name" value="UDP-Glycosyltransferase/glycogen phosphorylase"/>
    <property type="match status" value="1"/>
</dbReference>
<dbReference type="NCBIfam" id="TIGR01426">
    <property type="entry name" value="MGT"/>
    <property type="match status" value="1"/>
</dbReference>
<dbReference type="AlphaFoldDB" id="A0A8J3J9K6"/>
<dbReference type="PANTHER" id="PTHR48050">
    <property type="entry name" value="STEROL 3-BETA-GLUCOSYLTRANSFERASE"/>
    <property type="match status" value="1"/>
</dbReference>
<dbReference type="InterPro" id="IPR006326">
    <property type="entry name" value="UDPGT_MGT-like"/>
</dbReference>
<name>A0A8J3J9K6_9ACTN</name>
<gene>
    <name evidence="3" type="ORF">Cba03nite_00230</name>
</gene>
<organism evidence="3 4">
    <name type="scientific">Catellatospora bangladeshensis</name>
    <dbReference type="NCBI Taxonomy" id="310355"/>
    <lineage>
        <taxon>Bacteria</taxon>
        <taxon>Bacillati</taxon>
        <taxon>Actinomycetota</taxon>
        <taxon>Actinomycetes</taxon>
        <taxon>Micromonosporales</taxon>
        <taxon>Micromonosporaceae</taxon>
        <taxon>Catellatospora</taxon>
    </lineage>
</organism>
<dbReference type="FunFam" id="3.40.50.2000:FF:000072">
    <property type="entry name" value="Glycosyl transferase"/>
    <property type="match status" value="1"/>
</dbReference>
<evidence type="ECO:0000256" key="1">
    <source>
        <dbReference type="ARBA" id="ARBA00009995"/>
    </source>
</evidence>
<dbReference type="GO" id="GO:0008194">
    <property type="term" value="F:UDP-glycosyltransferase activity"/>
    <property type="evidence" value="ECO:0007669"/>
    <property type="project" value="InterPro"/>
</dbReference>
<dbReference type="Proteomes" id="UP000601223">
    <property type="component" value="Unassembled WGS sequence"/>
</dbReference>
<accession>A0A8J3J9K6</accession>
<dbReference type="GO" id="GO:0016758">
    <property type="term" value="F:hexosyltransferase activity"/>
    <property type="evidence" value="ECO:0007669"/>
    <property type="project" value="InterPro"/>
</dbReference>
<comment type="similarity">
    <text evidence="1">Belongs to the UDP-glycosyltransferase family.</text>
</comment>
<evidence type="ECO:0000256" key="2">
    <source>
        <dbReference type="ARBA" id="ARBA00022679"/>
    </source>
</evidence>
<protein>
    <submittedName>
        <fullName evidence="3">UDP glycosyltransferase</fullName>
    </submittedName>
</protein>